<reference evidence="1" key="1">
    <citation type="journal article" date="2020" name="Stud. Mycol.">
        <title>101 Dothideomycetes genomes: a test case for predicting lifestyles and emergence of pathogens.</title>
        <authorList>
            <person name="Haridas S."/>
            <person name="Albert R."/>
            <person name="Binder M."/>
            <person name="Bloem J."/>
            <person name="Labutti K."/>
            <person name="Salamov A."/>
            <person name="Andreopoulos B."/>
            <person name="Baker S."/>
            <person name="Barry K."/>
            <person name="Bills G."/>
            <person name="Bluhm B."/>
            <person name="Cannon C."/>
            <person name="Castanera R."/>
            <person name="Culley D."/>
            <person name="Daum C."/>
            <person name="Ezra D."/>
            <person name="Gonzalez J."/>
            <person name="Henrissat B."/>
            <person name="Kuo A."/>
            <person name="Liang C."/>
            <person name="Lipzen A."/>
            <person name="Lutzoni F."/>
            <person name="Magnuson J."/>
            <person name="Mondo S."/>
            <person name="Nolan M."/>
            <person name="Ohm R."/>
            <person name="Pangilinan J."/>
            <person name="Park H.-J."/>
            <person name="Ramirez L."/>
            <person name="Alfaro M."/>
            <person name="Sun H."/>
            <person name="Tritt A."/>
            <person name="Yoshinaga Y."/>
            <person name="Zwiers L.-H."/>
            <person name="Turgeon B."/>
            <person name="Goodwin S."/>
            <person name="Spatafora J."/>
            <person name="Crous P."/>
            <person name="Grigoriev I."/>
        </authorList>
    </citation>
    <scope>NUCLEOTIDE SEQUENCE</scope>
    <source>
        <strain evidence="1">Tuck. ex Michener</strain>
    </source>
</reference>
<dbReference type="OrthoDB" id="410701at2759"/>
<gene>
    <name evidence="1" type="ORF">EV356DRAFT_16943</name>
</gene>
<evidence type="ECO:0000313" key="2">
    <source>
        <dbReference type="Proteomes" id="UP000800092"/>
    </source>
</evidence>
<evidence type="ECO:0000313" key="1">
    <source>
        <dbReference type="EMBL" id="KAF2237477.1"/>
    </source>
</evidence>
<sequence length="1076" mass="121633">MPSLHVQSIQVGLLRICATQFRGRLRQCRYFDPRLTSSFAHTNSISLAVSGISRRISSGTAGIAHLGDGPDIFAEPTRQGCETAAGPNDVSTLYLDGRGLPSAELSKRQVKRRRANPSQFLILALIAADAHHALPSTIAGKVDLSYASPRALHTSKHWNSLRWRSWRTWVRQVGRNSIAEPTQTSLHLIVAKHIQSLSGKGRDELELYNRSAKDGQIGLFSEPDLALLQKRGYSFSDVKDWSSILLSRSDLYASHRLSILQGAARKIKAPEPPIFLVLFLLRRRYISVKALKYLLLHVWKRHDMFSRQYLKDRMDEETSNPVLASKINEEIGYRNAILEQRSSNFLIITRLIRHALRVWPAAVVNVASLAIKLLEGETSGNLDESRMKLSDGQIARLSSLYNRLLWLLSHPSSIGKYKSTTFQQRAQFDLVRHMAEHRPPLTVTQEGYRGIVRIQLAQAKTFQEQDWANLKCKTWPPWKEDKTGLDAEKGVEYSMTRALMAIRRMQEAGYNTTAWEDLATIFAGWDSDGTPTIQYRFLVRPPPEVVKQSDRSEEDRLQVQIWAARIRATRTVREAWACFLSWREQDSSQRAAIHAAMLEKLVYEKKRRQLDTKASVSSIKASQIGEMQQSISEKLPLPGDGREVHPPPFSPLETIYLASEPPSVEDFFSRMIKNNVLVPDSSLALMMDSASSLQQALSYLQKTWQGSTFRHLLTPSKGRTLNFKWSKTVFTSLIRAYCRFSHERPYTTPTSAGTYSYSIDGWMLERQQSFLHAVQLLEELKPQYRPAWNVALDCLRVEKKFTATELYGTRTSAVNRLICFSVARRLFDSMRRIGLDADSAAFLSLCVITEHAIIASFKIKTKEVNSHASAGANEKALPSRAFDAADKIVSESSDYLQNIFVSLFSGTNYISRSDSSVSIKGEGQGASDDYKRGLQTITNHHIFADSLSPSIPRLLNTPSLATLHAFVRALGLAKDFGALLNLTRWMVDHKSEIDNQVRGARNGRRQLRNTIIALAIFLEKSSFRVEAEELQESATECKELIEGEAEEWDGWPSEQEIEAYLTLKGKPEANEWIQFL</sequence>
<dbReference type="EMBL" id="ML991780">
    <property type="protein sequence ID" value="KAF2237477.1"/>
    <property type="molecule type" value="Genomic_DNA"/>
</dbReference>
<protein>
    <submittedName>
        <fullName evidence="1">Uncharacterized protein</fullName>
    </submittedName>
</protein>
<dbReference type="Proteomes" id="UP000800092">
    <property type="component" value="Unassembled WGS sequence"/>
</dbReference>
<accession>A0A6A6HHF3</accession>
<proteinExistence type="predicted"/>
<keyword evidence="2" id="KW-1185">Reference proteome</keyword>
<organism evidence="1 2">
    <name type="scientific">Viridothelium virens</name>
    <name type="common">Speckled blister lichen</name>
    <name type="synonym">Trypethelium virens</name>
    <dbReference type="NCBI Taxonomy" id="1048519"/>
    <lineage>
        <taxon>Eukaryota</taxon>
        <taxon>Fungi</taxon>
        <taxon>Dikarya</taxon>
        <taxon>Ascomycota</taxon>
        <taxon>Pezizomycotina</taxon>
        <taxon>Dothideomycetes</taxon>
        <taxon>Dothideomycetes incertae sedis</taxon>
        <taxon>Trypetheliales</taxon>
        <taxon>Trypetheliaceae</taxon>
        <taxon>Viridothelium</taxon>
    </lineage>
</organism>
<dbReference type="AlphaFoldDB" id="A0A6A6HHF3"/>
<name>A0A6A6HHF3_VIRVR</name>